<dbReference type="PANTHER" id="PTHR33327">
    <property type="entry name" value="ENDONUCLEASE"/>
    <property type="match status" value="1"/>
</dbReference>
<organism evidence="3">
    <name type="scientific">Mesocestoides corti</name>
    <name type="common">Flatworm</name>
    <dbReference type="NCBI Taxonomy" id="53468"/>
    <lineage>
        <taxon>Eukaryota</taxon>
        <taxon>Metazoa</taxon>
        <taxon>Spiralia</taxon>
        <taxon>Lophotrochozoa</taxon>
        <taxon>Platyhelminthes</taxon>
        <taxon>Cestoda</taxon>
        <taxon>Eucestoda</taxon>
        <taxon>Cyclophyllidea</taxon>
        <taxon>Mesocestoididae</taxon>
        <taxon>Mesocestoides</taxon>
    </lineage>
</organism>
<evidence type="ECO:0000256" key="1">
    <source>
        <dbReference type="SAM" id="MobiDB-lite"/>
    </source>
</evidence>
<dbReference type="WBParaSite" id="MCU_010647-RA">
    <property type="protein sequence ID" value="MCU_010647-RA"/>
    <property type="gene ID" value="MCU_010647"/>
</dbReference>
<dbReference type="InterPro" id="IPR055469">
    <property type="entry name" value="DUF7041"/>
</dbReference>
<dbReference type="AlphaFoldDB" id="A0A5K3FR39"/>
<sequence length="277" mass="30829">MSGDKDKDKASQSCDTPLDLPPFSQVDVVGWFNAVEQRFQLHNITCQKTMYCLVTPLLPPLVASSVADLIDEAPAENPYDTLKAAIIAKWTASSELALVPYQPPRAEVGNVKPSQLFWQLLHGVGQNTAQKLALRRSWAQHLPMDMRDGVQLAADANMTLEKLLNIVDNIHHWLATANKPKWALCRSQGQVGSLCDRLDGLSLKDTSMPHSLRRWRCRVLSNSKAICQSRSNNDGSGNCRFRFSSGSRFCRPSCRHPHVSEQPGYTSDSETEDDQPS</sequence>
<protein>
    <submittedName>
        <fullName evidence="3">Hexosyltransferase</fullName>
    </submittedName>
</protein>
<evidence type="ECO:0000313" key="3">
    <source>
        <dbReference type="WBParaSite" id="MCU_010647-RA"/>
    </source>
</evidence>
<name>A0A5K3FR39_MESCO</name>
<dbReference type="PANTHER" id="PTHR33327:SF3">
    <property type="entry name" value="RNA-DIRECTED DNA POLYMERASE"/>
    <property type="match status" value="1"/>
</dbReference>
<feature type="region of interest" description="Disordered" evidence="1">
    <location>
        <begin position="257"/>
        <end position="277"/>
    </location>
</feature>
<proteinExistence type="predicted"/>
<feature type="domain" description="DUF7041" evidence="2">
    <location>
        <begin position="20"/>
        <end position="95"/>
    </location>
</feature>
<evidence type="ECO:0000259" key="2">
    <source>
        <dbReference type="Pfam" id="PF23055"/>
    </source>
</evidence>
<dbReference type="Pfam" id="PF23055">
    <property type="entry name" value="DUF7041"/>
    <property type="match status" value="1"/>
</dbReference>
<accession>A0A5K3FR39</accession>
<reference evidence="3" key="1">
    <citation type="submission" date="2019-11" db="UniProtKB">
        <authorList>
            <consortium name="WormBaseParasite"/>
        </authorList>
    </citation>
    <scope>IDENTIFICATION</scope>
</reference>